<feature type="domain" description="ABC transporter" evidence="11">
    <location>
        <begin position="412"/>
        <end position="651"/>
    </location>
</feature>
<keyword evidence="6" id="KW-0067">ATP-binding</keyword>
<reference evidence="13 14" key="1">
    <citation type="submission" date="2009-11" db="EMBL/GenBank/DDBJ databases">
        <title>Annotation of Allomyces macrogynus ATCC 38327.</title>
        <authorList>
            <consortium name="The Broad Institute Genome Sequencing Platform"/>
            <person name="Russ C."/>
            <person name="Cuomo C."/>
            <person name="Burger G."/>
            <person name="Gray M.W."/>
            <person name="Holland P.W.H."/>
            <person name="King N."/>
            <person name="Lang F.B.F."/>
            <person name="Roger A.J."/>
            <person name="Ruiz-Trillo I."/>
            <person name="Young S.K."/>
            <person name="Zeng Q."/>
            <person name="Gargeya S."/>
            <person name="Fitzgerald M."/>
            <person name="Haas B."/>
            <person name="Abouelleil A."/>
            <person name="Alvarado L."/>
            <person name="Arachchi H.M."/>
            <person name="Berlin A."/>
            <person name="Chapman S.B."/>
            <person name="Gearin G."/>
            <person name="Goldberg J."/>
            <person name="Griggs A."/>
            <person name="Gujja S."/>
            <person name="Hansen M."/>
            <person name="Heiman D."/>
            <person name="Howarth C."/>
            <person name="Larimer J."/>
            <person name="Lui A."/>
            <person name="MacDonald P.J.P."/>
            <person name="McCowen C."/>
            <person name="Montmayeur A."/>
            <person name="Murphy C."/>
            <person name="Neiman D."/>
            <person name="Pearson M."/>
            <person name="Priest M."/>
            <person name="Roberts A."/>
            <person name="Saif S."/>
            <person name="Shea T."/>
            <person name="Sisk P."/>
            <person name="Stolte C."/>
            <person name="Sykes S."/>
            <person name="Wortman J."/>
            <person name="Nusbaum C."/>
            <person name="Birren B."/>
        </authorList>
    </citation>
    <scope>NUCLEOTIDE SEQUENCE [LARGE SCALE GENOMIC DNA]</scope>
    <source>
        <strain evidence="13 14">ATCC 38327</strain>
    </source>
</reference>
<feature type="domain" description="ABC transporter" evidence="11">
    <location>
        <begin position="1060"/>
        <end position="1294"/>
    </location>
</feature>
<keyword evidence="7 10" id="KW-1133">Transmembrane helix</keyword>
<reference evidence="13 14" key="2">
    <citation type="submission" date="2009-11" db="EMBL/GenBank/DDBJ databases">
        <title>The Genome Sequence of Allomyces macrogynus strain ATCC 38327.</title>
        <authorList>
            <consortium name="The Broad Institute Genome Sequencing Platform"/>
            <person name="Russ C."/>
            <person name="Cuomo C."/>
            <person name="Shea T."/>
            <person name="Young S.K."/>
            <person name="Zeng Q."/>
            <person name="Koehrsen M."/>
            <person name="Haas B."/>
            <person name="Borodovsky M."/>
            <person name="Guigo R."/>
            <person name="Alvarado L."/>
            <person name="Berlin A."/>
            <person name="Borenstein D."/>
            <person name="Chen Z."/>
            <person name="Engels R."/>
            <person name="Freedman E."/>
            <person name="Gellesch M."/>
            <person name="Goldberg J."/>
            <person name="Griggs A."/>
            <person name="Gujja S."/>
            <person name="Heiman D."/>
            <person name="Hepburn T."/>
            <person name="Howarth C."/>
            <person name="Jen D."/>
            <person name="Larson L."/>
            <person name="Lewis B."/>
            <person name="Mehta T."/>
            <person name="Park D."/>
            <person name="Pearson M."/>
            <person name="Roberts A."/>
            <person name="Saif S."/>
            <person name="Shenoy N."/>
            <person name="Sisk P."/>
            <person name="Stolte C."/>
            <person name="Sykes S."/>
            <person name="Walk T."/>
            <person name="White J."/>
            <person name="Yandava C."/>
            <person name="Burger G."/>
            <person name="Gray M.W."/>
            <person name="Holland P.W.H."/>
            <person name="King N."/>
            <person name="Lang F.B.F."/>
            <person name="Roger A.J."/>
            <person name="Ruiz-Trillo I."/>
            <person name="Lander E."/>
            <person name="Nusbaum C."/>
        </authorList>
    </citation>
    <scope>NUCLEOTIDE SEQUENCE [LARGE SCALE GENOMIC DNA]</scope>
    <source>
        <strain evidence="13 14">ATCC 38327</strain>
    </source>
</reference>
<keyword evidence="3" id="KW-0813">Transport</keyword>
<dbReference type="FunFam" id="3.40.50.300:FF:000205">
    <property type="entry name" value="ABC transporter B family member 4"/>
    <property type="match status" value="2"/>
</dbReference>
<evidence type="ECO:0000313" key="14">
    <source>
        <dbReference type="Proteomes" id="UP000054350"/>
    </source>
</evidence>
<feature type="transmembrane region" description="Helical" evidence="10">
    <location>
        <begin position="958"/>
        <end position="982"/>
    </location>
</feature>
<feature type="transmembrane region" description="Helical" evidence="10">
    <location>
        <begin position="75"/>
        <end position="96"/>
    </location>
</feature>
<dbReference type="GO" id="GO:0015421">
    <property type="term" value="F:ABC-type oligopeptide transporter activity"/>
    <property type="evidence" value="ECO:0007669"/>
    <property type="project" value="TreeGrafter"/>
</dbReference>
<dbReference type="InterPro" id="IPR017871">
    <property type="entry name" value="ABC_transporter-like_CS"/>
</dbReference>
<dbReference type="Pfam" id="PF00664">
    <property type="entry name" value="ABC_membrane"/>
    <property type="match status" value="2"/>
</dbReference>
<dbReference type="PANTHER" id="PTHR43394">
    <property type="entry name" value="ATP-DEPENDENT PERMEASE MDL1, MITOCHONDRIAL"/>
    <property type="match status" value="1"/>
</dbReference>
<keyword evidence="8 10" id="KW-0472">Membrane</keyword>
<dbReference type="Pfam" id="PF00005">
    <property type="entry name" value="ABC_tran"/>
    <property type="match status" value="2"/>
</dbReference>
<keyword evidence="14" id="KW-1185">Reference proteome</keyword>
<keyword evidence="4 10" id="KW-0812">Transmembrane</keyword>
<dbReference type="InterPro" id="IPR039421">
    <property type="entry name" value="Type_1_exporter"/>
</dbReference>
<dbReference type="Proteomes" id="UP000054350">
    <property type="component" value="Unassembled WGS sequence"/>
</dbReference>
<feature type="transmembrane region" description="Helical" evidence="10">
    <location>
        <begin position="994"/>
        <end position="1017"/>
    </location>
</feature>
<dbReference type="CDD" id="cd18577">
    <property type="entry name" value="ABC_6TM_Pgp_ABCB1_D1_like"/>
    <property type="match status" value="1"/>
</dbReference>
<name>A0A0L0SGF0_ALLM3</name>
<dbReference type="GO" id="GO:0005524">
    <property type="term" value="F:ATP binding"/>
    <property type="evidence" value="ECO:0007669"/>
    <property type="project" value="UniProtKB-KW"/>
</dbReference>
<dbReference type="InterPro" id="IPR011527">
    <property type="entry name" value="ABC1_TM_dom"/>
</dbReference>
<dbReference type="OMA" id="PGSIYKQ"/>
<feature type="domain" description="ABC transmembrane type-1" evidence="12">
    <location>
        <begin position="736"/>
        <end position="1023"/>
    </location>
</feature>
<evidence type="ECO:0000256" key="8">
    <source>
        <dbReference type="ARBA" id="ARBA00023136"/>
    </source>
</evidence>
<dbReference type="SUPFAM" id="SSF52540">
    <property type="entry name" value="P-loop containing nucleoside triphosphate hydrolases"/>
    <property type="match status" value="2"/>
</dbReference>
<dbReference type="SMART" id="SM00382">
    <property type="entry name" value="AAA"/>
    <property type="match status" value="2"/>
</dbReference>
<dbReference type="Gene3D" id="1.20.1560.10">
    <property type="entry name" value="ABC transporter type 1, transmembrane domain"/>
    <property type="match status" value="1"/>
</dbReference>
<keyword evidence="5" id="KW-0547">Nucleotide-binding</keyword>
<sequence length="1299" mass="139749">MTVSDTAGAAARDVELHEAQKNKDYDELPATANEKDAAAAVVTTDKEAAKKAPDAQLVPFMGLFRYADGKDKLHMALGLVCAAAFGSGMPLMTVVFGDIIQAFNVYASKLMIPGTTPAEMAAAKDALEDDVIRSIIWFIVIGVAAFFAAWGQQAFWMVAGENQAKRIRKLFVDKVLHQEIAFFDKHPAGDLTTRLTGDISLIQDGISEKVSMTFQYAATFIAAFVIAFTKGWQLTLVLLAVTPLLGAAGAVMGKIMGAATERSQATYGEAGSIAQEVLSSIRTVVAFGGEERSLKAYEVKLRAGYVLNIKKAVYAGIGIGVFMLILFCTYSLGFYFGSIMVKDGKMNGGDVLNVFFAVIIGAFSLGQAGPNMQTIATGRGAAAKIYDIIERVPSINSASENGQKVDTLKGSIEFRNVSFHYPSRPDVPILKNFNLTVNPGETVALVGESGSGKSTIVQQLLRFYDPVEGEVLVDGVNVRDYHLKSYRTCIGFVQQEPVLFDVTIAENVSMGAKEGVNVTRDMIEAACKLSNASGFISKLPQGLDTRVGERGSLLSGGQKQRVAIARAIISSPSLLLLDEATSALDTESEKVVQEALDKASNGRTTIVVAHRLSTIQNADKIVVMKKGVIVEMGTHESLIAANGYYASLVHAQEVRTDGNTSDETTADPDVVLAEGVHDAHGNKNTYISLERTKSNAGDTIASITEVKDDDDENVEAPPVNMMRLFALQKPEALLLFGGTLGGAINGVIMPLFSVVFSKILSVFAETDINVMRDRANFWAGMFVVLAVVSFIANFMQAALFGIAGERLTMRVRAMSLRALLRQNIAFFDQKENSTGALTHQLSDEADRIQGLTGAYMGSIVQLATNAIAGLVIAFIYSWKLTLIILACAPVMVIAGALQMKVMAGSGGKIKKAYGAAAHLTCDAMANIRTVQSLAREKWFLVKYGEQIEIPHKISMRKAWLGSMGFGFSQGSIFLVYSAAYYAGFRLVFDDGLDVGDMFICMFSVVFAAMGAGQMSAFGPNAAKAKIATASFFQLLDRVPPIDVTSEAGERRVNSEVQGAVKLDNVKFSYPSRPDAPILRGMNADLPAGKKIALCGASGGGKSTIIAALERWYDVNSGTVSLDGLNVKDWNLPNLRSHLSLVAQEPVLFSMTIGENIAYSKPDATMDEIIRAAKLANIHNFVDSLPDKYNTPITGAQVSGGQRQRIAIARAIIRDPKVLLLDEATSALDSESEKVVQAALDKVSEGRTSIIVAHRLSTIQDADLILCMRDGRVVEQGTHDELYAQRGLYYTLVNNQKLTS</sequence>
<evidence type="ECO:0000259" key="11">
    <source>
        <dbReference type="PROSITE" id="PS50893"/>
    </source>
</evidence>
<evidence type="ECO:0000256" key="7">
    <source>
        <dbReference type="ARBA" id="ARBA00022989"/>
    </source>
</evidence>
<dbReference type="InterPro" id="IPR003439">
    <property type="entry name" value="ABC_transporter-like_ATP-bd"/>
</dbReference>
<proteinExistence type="inferred from homology"/>
<feature type="compositionally biased region" description="Basic and acidic residues" evidence="9">
    <location>
        <begin position="12"/>
        <end position="26"/>
    </location>
</feature>
<feature type="region of interest" description="Disordered" evidence="9">
    <location>
        <begin position="1"/>
        <end position="26"/>
    </location>
</feature>
<dbReference type="InterPro" id="IPR003593">
    <property type="entry name" value="AAA+_ATPase"/>
</dbReference>
<feature type="transmembrane region" description="Helical" evidence="10">
    <location>
        <begin position="854"/>
        <end position="876"/>
    </location>
</feature>
<dbReference type="STRING" id="578462.A0A0L0SGF0"/>
<comment type="similarity">
    <text evidence="2">Belongs to the ABC transporter superfamily. ABCB family. Multidrug resistance exporter (TC 3.A.1.201) subfamily.</text>
</comment>
<evidence type="ECO:0000313" key="13">
    <source>
        <dbReference type="EMBL" id="KNE61514.1"/>
    </source>
</evidence>
<feature type="transmembrane region" description="Helical" evidence="10">
    <location>
        <begin position="312"/>
        <end position="336"/>
    </location>
</feature>
<evidence type="ECO:0000256" key="5">
    <source>
        <dbReference type="ARBA" id="ARBA00022741"/>
    </source>
</evidence>
<feature type="transmembrane region" description="Helical" evidence="10">
    <location>
        <begin position="882"/>
        <end position="901"/>
    </location>
</feature>
<dbReference type="VEuPathDB" id="FungiDB:AMAG_06332"/>
<evidence type="ECO:0000256" key="4">
    <source>
        <dbReference type="ARBA" id="ARBA00022692"/>
    </source>
</evidence>
<dbReference type="FunFam" id="1.20.1560.10:FF:000009">
    <property type="entry name" value="ABC transporter B family member 1"/>
    <property type="match status" value="1"/>
</dbReference>
<feature type="transmembrane region" description="Helical" evidence="10">
    <location>
        <begin position="351"/>
        <end position="369"/>
    </location>
</feature>
<dbReference type="GO" id="GO:0090374">
    <property type="term" value="P:oligopeptide export from mitochondrion"/>
    <property type="evidence" value="ECO:0007669"/>
    <property type="project" value="TreeGrafter"/>
</dbReference>
<dbReference type="PROSITE" id="PS50929">
    <property type="entry name" value="ABC_TM1F"/>
    <property type="match status" value="2"/>
</dbReference>
<dbReference type="SUPFAM" id="SSF90123">
    <property type="entry name" value="ABC transporter transmembrane region"/>
    <property type="match status" value="2"/>
</dbReference>
<feature type="transmembrane region" description="Helical" evidence="10">
    <location>
        <begin position="210"/>
        <end position="228"/>
    </location>
</feature>
<dbReference type="PANTHER" id="PTHR43394:SF27">
    <property type="entry name" value="ATP-DEPENDENT TRANSLOCASE ABCB1-LIKE"/>
    <property type="match status" value="1"/>
</dbReference>
<dbReference type="OrthoDB" id="6500128at2759"/>
<dbReference type="InterPro" id="IPR027417">
    <property type="entry name" value="P-loop_NTPase"/>
</dbReference>
<evidence type="ECO:0000256" key="9">
    <source>
        <dbReference type="SAM" id="MobiDB-lite"/>
    </source>
</evidence>
<gene>
    <name evidence="13" type="ORF">AMAG_06332</name>
</gene>
<evidence type="ECO:0000259" key="12">
    <source>
        <dbReference type="PROSITE" id="PS50929"/>
    </source>
</evidence>
<evidence type="ECO:0000256" key="6">
    <source>
        <dbReference type="ARBA" id="ARBA00022840"/>
    </source>
</evidence>
<dbReference type="PROSITE" id="PS00211">
    <property type="entry name" value="ABC_TRANSPORTER_1"/>
    <property type="match status" value="2"/>
</dbReference>
<dbReference type="GO" id="GO:0005743">
    <property type="term" value="C:mitochondrial inner membrane"/>
    <property type="evidence" value="ECO:0007669"/>
    <property type="project" value="TreeGrafter"/>
</dbReference>
<dbReference type="PROSITE" id="PS50893">
    <property type="entry name" value="ABC_TRANSPORTER_2"/>
    <property type="match status" value="2"/>
</dbReference>
<dbReference type="FunFam" id="1.20.1560.10:FF:000102">
    <property type="entry name" value="ABC multidrug transporter Mdr1"/>
    <property type="match status" value="1"/>
</dbReference>
<dbReference type="Gene3D" id="3.40.50.300">
    <property type="entry name" value="P-loop containing nucleotide triphosphate hydrolases"/>
    <property type="match status" value="2"/>
</dbReference>
<dbReference type="CDD" id="cd03249">
    <property type="entry name" value="ABC_MTABC3_MDL1_MDL2"/>
    <property type="match status" value="1"/>
</dbReference>
<dbReference type="CDD" id="cd18578">
    <property type="entry name" value="ABC_6TM_Pgp_ABCB1_D2_like"/>
    <property type="match status" value="1"/>
</dbReference>
<feature type="transmembrane region" description="Helical" evidence="10">
    <location>
        <begin position="234"/>
        <end position="253"/>
    </location>
</feature>
<feature type="transmembrane region" description="Helical" evidence="10">
    <location>
        <begin position="135"/>
        <end position="159"/>
    </location>
</feature>
<feature type="transmembrane region" description="Helical" evidence="10">
    <location>
        <begin position="732"/>
        <end position="757"/>
    </location>
</feature>
<dbReference type="eggNOG" id="KOG0055">
    <property type="taxonomic scope" value="Eukaryota"/>
</dbReference>
<feature type="domain" description="ABC transmembrane type-1" evidence="12">
    <location>
        <begin position="76"/>
        <end position="377"/>
    </location>
</feature>
<protein>
    <submittedName>
        <fullName evidence="13">Uncharacterized protein</fullName>
    </submittedName>
</protein>
<dbReference type="GO" id="GO:0016887">
    <property type="term" value="F:ATP hydrolysis activity"/>
    <property type="evidence" value="ECO:0007669"/>
    <property type="project" value="InterPro"/>
</dbReference>
<evidence type="ECO:0000256" key="3">
    <source>
        <dbReference type="ARBA" id="ARBA00022448"/>
    </source>
</evidence>
<evidence type="ECO:0000256" key="2">
    <source>
        <dbReference type="ARBA" id="ARBA00007577"/>
    </source>
</evidence>
<evidence type="ECO:0000256" key="10">
    <source>
        <dbReference type="SAM" id="Phobius"/>
    </source>
</evidence>
<evidence type="ECO:0000256" key="1">
    <source>
        <dbReference type="ARBA" id="ARBA00004141"/>
    </source>
</evidence>
<accession>A0A0L0SGF0</accession>
<feature type="transmembrane region" description="Helical" evidence="10">
    <location>
        <begin position="777"/>
        <end position="802"/>
    </location>
</feature>
<dbReference type="InterPro" id="IPR036640">
    <property type="entry name" value="ABC1_TM_sf"/>
</dbReference>
<comment type="subcellular location">
    <subcellularLocation>
        <location evidence="1">Membrane</location>
        <topology evidence="1">Multi-pass membrane protein</topology>
    </subcellularLocation>
</comment>
<dbReference type="EMBL" id="GG745338">
    <property type="protein sequence ID" value="KNE61514.1"/>
    <property type="molecule type" value="Genomic_DNA"/>
</dbReference>
<organism evidence="13 14">
    <name type="scientific">Allomyces macrogynus (strain ATCC 38327)</name>
    <name type="common">Allomyces javanicus var. macrogynus</name>
    <dbReference type="NCBI Taxonomy" id="578462"/>
    <lineage>
        <taxon>Eukaryota</taxon>
        <taxon>Fungi</taxon>
        <taxon>Fungi incertae sedis</taxon>
        <taxon>Blastocladiomycota</taxon>
        <taxon>Blastocladiomycetes</taxon>
        <taxon>Blastocladiales</taxon>
        <taxon>Blastocladiaceae</taxon>
        <taxon>Allomyces</taxon>
    </lineage>
</organism>